<proteinExistence type="inferred from homology"/>
<keyword evidence="4" id="KW-1185">Reference proteome</keyword>
<reference evidence="3 4" key="1">
    <citation type="journal article" date="2019" name="Nat. Ecol. Evol.">
        <title>Megaphylogeny resolves global patterns of mushroom evolution.</title>
        <authorList>
            <person name="Varga T."/>
            <person name="Krizsan K."/>
            <person name="Foldi C."/>
            <person name="Dima B."/>
            <person name="Sanchez-Garcia M."/>
            <person name="Sanchez-Ramirez S."/>
            <person name="Szollosi G.J."/>
            <person name="Szarkandi J.G."/>
            <person name="Papp V."/>
            <person name="Albert L."/>
            <person name="Andreopoulos W."/>
            <person name="Angelini C."/>
            <person name="Antonin V."/>
            <person name="Barry K.W."/>
            <person name="Bougher N.L."/>
            <person name="Buchanan P."/>
            <person name="Buyck B."/>
            <person name="Bense V."/>
            <person name="Catcheside P."/>
            <person name="Chovatia M."/>
            <person name="Cooper J."/>
            <person name="Damon W."/>
            <person name="Desjardin D."/>
            <person name="Finy P."/>
            <person name="Geml J."/>
            <person name="Haridas S."/>
            <person name="Hughes K."/>
            <person name="Justo A."/>
            <person name="Karasinski D."/>
            <person name="Kautmanova I."/>
            <person name="Kiss B."/>
            <person name="Kocsube S."/>
            <person name="Kotiranta H."/>
            <person name="LaButti K.M."/>
            <person name="Lechner B.E."/>
            <person name="Liimatainen K."/>
            <person name="Lipzen A."/>
            <person name="Lukacs Z."/>
            <person name="Mihaltcheva S."/>
            <person name="Morgado L.N."/>
            <person name="Niskanen T."/>
            <person name="Noordeloos M.E."/>
            <person name="Ohm R.A."/>
            <person name="Ortiz-Santana B."/>
            <person name="Ovrebo C."/>
            <person name="Racz N."/>
            <person name="Riley R."/>
            <person name="Savchenko A."/>
            <person name="Shiryaev A."/>
            <person name="Soop K."/>
            <person name="Spirin V."/>
            <person name="Szebenyi C."/>
            <person name="Tomsovsky M."/>
            <person name="Tulloss R.E."/>
            <person name="Uehling J."/>
            <person name="Grigoriev I.V."/>
            <person name="Vagvolgyi C."/>
            <person name="Papp T."/>
            <person name="Martin F.M."/>
            <person name="Miettinen O."/>
            <person name="Hibbett D.S."/>
            <person name="Nagy L.G."/>
        </authorList>
    </citation>
    <scope>NUCLEOTIDE SEQUENCE [LARGE SCALE GENOMIC DNA]</scope>
    <source>
        <strain evidence="3 4">OMC1185</strain>
    </source>
</reference>
<dbReference type="AlphaFoldDB" id="A0A5C3N7L0"/>
<evidence type="ECO:0000256" key="1">
    <source>
        <dbReference type="ARBA" id="ARBA00006547"/>
    </source>
</evidence>
<dbReference type="Gene3D" id="3.30.2140.20">
    <property type="match status" value="1"/>
</dbReference>
<dbReference type="PANTHER" id="PTHR11786:SF0">
    <property type="entry name" value="ARYLAMINE N-ACETYLTRANSFERASE 4-RELATED"/>
    <property type="match status" value="1"/>
</dbReference>
<dbReference type="STRING" id="5364.A0A5C3N7L0"/>
<keyword evidence="2" id="KW-0808">Transferase</keyword>
<protein>
    <submittedName>
        <fullName evidence="3">Cysteine proteinase</fullName>
    </submittedName>
</protein>
<organism evidence="3 4">
    <name type="scientific">Heliocybe sulcata</name>
    <dbReference type="NCBI Taxonomy" id="5364"/>
    <lineage>
        <taxon>Eukaryota</taxon>
        <taxon>Fungi</taxon>
        <taxon>Dikarya</taxon>
        <taxon>Basidiomycota</taxon>
        <taxon>Agaricomycotina</taxon>
        <taxon>Agaricomycetes</taxon>
        <taxon>Gloeophyllales</taxon>
        <taxon>Gloeophyllaceae</taxon>
        <taxon>Heliocybe</taxon>
    </lineage>
</organism>
<dbReference type="InterPro" id="IPR053710">
    <property type="entry name" value="Arylamine_NAT_domain_sf"/>
</dbReference>
<evidence type="ECO:0000313" key="4">
    <source>
        <dbReference type="Proteomes" id="UP000305948"/>
    </source>
</evidence>
<dbReference type="PANTHER" id="PTHR11786">
    <property type="entry name" value="N-HYDROXYARYLAMINE O-ACETYLTRANSFERASE"/>
    <property type="match status" value="1"/>
</dbReference>
<keyword evidence="2" id="KW-0012">Acyltransferase</keyword>
<accession>A0A5C3N7L0</accession>
<evidence type="ECO:0000256" key="2">
    <source>
        <dbReference type="RuleBase" id="RU003452"/>
    </source>
</evidence>
<dbReference type="SUPFAM" id="SSF54001">
    <property type="entry name" value="Cysteine proteinases"/>
    <property type="match status" value="1"/>
</dbReference>
<dbReference type="EMBL" id="ML213507">
    <property type="protein sequence ID" value="TFK53694.1"/>
    <property type="molecule type" value="Genomic_DNA"/>
</dbReference>
<dbReference type="Pfam" id="PF00797">
    <property type="entry name" value="Acetyltransf_2"/>
    <property type="match status" value="1"/>
</dbReference>
<dbReference type="InterPro" id="IPR001447">
    <property type="entry name" value="Arylamine_N-AcTrfase"/>
</dbReference>
<evidence type="ECO:0000313" key="3">
    <source>
        <dbReference type="EMBL" id="TFK53694.1"/>
    </source>
</evidence>
<dbReference type="GO" id="GO:0016407">
    <property type="term" value="F:acetyltransferase activity"/>
    <property type="evidence" value="ECO:0007669"/>
    <property type="project" value="InterPro"/>
</dbReference>
<dbReference type="PRINTS" id="PR01543">
    <property type="entry name" value="ANATRNSFRASE"/>
</dbReference>
<comment type="similarity">
    <text evidence="1 2">Belongs to the arylamine N-acetyltransferase family.</text>
</comment>
<dbReference type="Proteomes" id="UP000305948">
    <property type="component" value="Unassembled WGS sequence"/>
</dbReference>
<sequence>MASAFSAEQIERYLDYISLPPRYRDSTRRSLDSEFLKALHTYHVSAIPYENLSLHYSKDGKISLDPQVLYHKMTKNGRGGYCMENSIFFNHVLRALGFEVYLAGARIRYRVDGIPQGNYSGWVHVVNIVTLPDGSRYSCDVGFGGDGPRQPLPLVSGHITPNIGTQELRLIHETIPELSQKDQKLWIYQYRNGSEREWNSFYSFPELEFLENDFYIMNYYTSTHPESFQTYTPLVVKFLRQDDEIYGKVMLVNNELKQNHGGKTQVVKVCQTEEDRVQALKEY</sequence>
<dbReference type="InterPro" id="IPR038765">
    <property type="entry name" value="Papain-like_cys_pep_sf"/>
</dbReference>
<gene>
    <name evidence="3" type="ORF">OE88DRAFT_1643391</name>
</gene>
<name>A0A5C3N7L0_9AGAM</name>
<dbReference type="OrthoDB" id="10260017at2759"/>